<dbReference type="PANTHER" id="PTHR22904:SF523">
    <property type="entry name" value="STRESS-INDUCED-PHOSPHOPROTEIN 1"/>
    <property type="match status" value="1"/>
</dbReference>
<dbReference type="SMART" id="SM00028">
    <property type="entry name" value="TPR"/>
    <property type="match status" value="3"/>
</dbReference>
<dbReference type="Pfam" id="PF07720">
    <property type="entry name" value="TPR_3"/>
    <property type="match status" value="1"/>
</dbReference>
<protein>
    <submittedName>
        <fullName evidence="3">Uncharacterized protein</fullName>
    </submittedName>
</protein>
<dbReference type="SUPFAM" id="SSF48452">
    <property type="entry name" value="TPR-like"/>
    <property type="match status" value="1"/>
</dbReference>
<evidence type="ECO:0000313" key="4">
    <source>
        <dbReference type="Proteomes" id="UP000799118"/>
    </source>
</evidence>
<dbReference type="GO" id="GO:0051879">
    <property type="term" value="F:Hsp90 protein binding"/>
    <property type="evidence" value="ECO:0007669"/>
    <property type="project" value="TreeGrafter"/>
</dbReference>
<evidence type="ECO:0000256" key="1">
    <source>
        <dbReference type="ARBA" id="ARBA00022737"/>
    </source>
</evidence>
<keyword evidence="4" id="KW-1185">Reference proteome</keyword>
<dbReference type="PANTHER" id="PTHR22904">
    <property type="entry name" value="TPR REPEAT CONTAINING PROTEIN"/>
    <property type="match status" value="1"/>
</dbReference>
<sequence>LCESHSLEKCIECCLDFTSLNHLARMLGREKFAVPPESHMFSRSLSQAVNSTTREGDALFNKGKYTDAVEVYTQSAELATTRLPWENAQIMQEELFTALSKRTLCYLELHKYIYAMADAETLISIRRNGIDGHFMKAKALAELGEYQEAVDALYVGLAFEPKNAVRF</sequence>
<dbReference type="OrthoDB" id="433738at2759"/>
<keyword evidence="2" id="KW-0802">TPR repeat</keyword>
<dbReference type="Proteomes" id="UP000799118">
    <property type="component" value="Unassembled WGS sequence"/>
</dbReference>
<proteinExistence type="predicted"/>
<feature type="non-terminal residue" evidence="3">
    <location>
        <position position="167"/>
    </location>
</feature>
<name>A0A6A4GC70_9AGAR</name>
<dbReference type="EMBL" id="ML770786">
    <property type="protein sequence ID" value="KAE9382988.1"/>
    <property type="molecule type" value="Genomic_DNA"/>
</dbReference>
<evidence type="ECO:0000256" key="2">
    <source>
        <dbReference type="ARBA" id="ARBA00022803"/>
    </source>
</evidence>
<reference evidence="3" key="1">
    <citation type="journal article" date="2019" name="Environ. Microbiol.">
        <title>Fungal ecological strategies reflected in gene transcription - a case study of two litter decomposers.</title>
        <authorList>
            <person name="Barbi F."/>
            <person name="Kohler A."/>
            <person name="Barry K."/>
            <person name="Baskaran P."/>
            <person name="Daum C."/>
            <person name="Fauchery L."/>
            <person name="Ihrmark K."/>
            <person name="Kuo A."/>
            <person name="LaButti K."/>
            <person name="Lipzen A."/>
            <person name="Morin E."/>
            <person name="Grigoriev I.V."/>
            <person name="Henrissat B."/>
            <person name="Lindahl B."/>
            <person name="Martin F."/>
        </authorList>
    </citation>
    <scope>NUCLEOTIDE SEQUENCE</scope>
    <source>
        <strain evidence="3">JB14</strain>
    </source>
</reference>
<gene>
    <name evidence="3" type="ORF">BT96DRAFT_776802</name>
</gene>
<accession>A0A6A4GC70</accession>
<dbReference type="InterPro" id="IPR011990">
    <property type="entry name" value="TPR-like_helical_dom_sf"/>
</dbReference>
<dbReference type="Gene3D" id="1.25.40.10">
    <property type="entry name" value="Tetratricopeptide repeat domain"/>
    <property type="match status" value="1"/>
</dbReference>
<keyword evidence="1" id="KW-0677">Repeat</keyword>
<dbReference type="AlphaFoldDB" id="A0A6A4GC70"/>
<feature type="non-terminal residue" evidence="3">
    <location>
        <position position="1"/>
    </location>
</feature>
<evidence type="ECO:0000313" key="3">
    <source>
        <dbReference type="EMBL" id="KAE9382988.1"/>
    </source>
</evidence>
<dbReference type="InterPro" id="IPR019734">
    <property type="entry name" value="TPR_rpt"/>
</dbReference>
<dbReference type="InterPro" id="IPR011716">
    <property type="entry name" value="TPR-3"/>
</dbReference>
<organism evidence="3 4">
    <name type="scientific">Gymnopus androsaceus JB14</name>
    <dbReference type="NCBI Taxonomy" id="1447944"/>
    <lineage>
        <taxon>Eukaryota</taxon>
        <taxon>Fungi</taxon>
        <taxon>Dikarya</taxon>
        <taxon>Basidiomycota</taxon>
        <taxon>Agaricomycotina</taxon>
        <taxon>Agaricomycetes</taxon>
        <taxon>Agaricomycetidae</taxon>
        <taxon>Agaricales</taxon>
        <taxon>Marasmiineae</taxon>
        <taxon>Omphalotaceae</taxon>
        <taxon>Gymnopus</taxon>
    </lineage>
</organism>